<dbReference type="Proteomes" id="UP000182062">
    <property type="component" value="Unassembled WGS sequence"/>
</dbReference>
<protein>
    <submittedName>
        <fullName evidence="1">Uncharacterized protein</fullName>
    </submittedName>
</protein>
<sequence>MVALLFEFVKDFSIKLADLAVRIEGKMFEEPQAALMQARLYNEEIVKLISEEEEMETVYALKHGERIHKLFRANAIDEEMYMKFEWIRKKGNKAVHEVTDANMTDMLQAHRLLFDISVWYMQVYVSHTFEAPVYKVPVPLRSTAASVEDIERFIQPYVDQKLDSMWAEIHRQLDDLKSGKEASPSPSTAVIQLRYKNNTLTIPDETAGKPLKELPLPGCKYLLSELARVGMNSLKQLPGSLDQLHMELRGIGTHSMDKFWEQLLLMKGTEIVSDMKTAANTVQLNDEIYNVFTSAGFVLSNKTKKAAEFEHKENEEIVYLLPNKQTTVVIHPDTAAAHFEIPEKPNYSTALRRFPKESEDRKTPISYGFSYKFDHSSDLRDFLMKVGSLTKIN</sequence>
<proteinExistence type="predicted"/>
<organism evidence="1 2">
    <name type="scientific">Rossellomorea aquimaris</name>
    <dbReference type="NCBI Taxonomy" id="189382"/>
    <lineage>
        <taxon>Bacteria</taxon>
        <taxon>Bacillati</taxon>
        <taxon>Bacillota</taxon>
        <taxon>Bacilli</taxon>
        <taxon>Bacillales</taxon>
        <taxon>Bacillaceae</taxon>
        <taxon>Rossellomorea</taxon>
    </lineage>
</organism>
<dbReference type="EMBL" id="MINN01000128">
    <property type="protein sequence ID" value="OIU68663.1"/>
    <property type="molecule type" value="Genomic_DNA"/>
</dbReference>
<comment type="caution">
    <text evidence="1">The sequence shown here is derived from an EMBL/GenBank/DDBJ whole genome shotgun (WGS) entry which is preliminary data.</text>
</comment>
<reference evidence="1 2" key="1">
    <citation type="submission" date="2016-09" db="EMBL/GenBank/DDBJ databases">
        <title>Bacillus aquimaris SAMM genome sequence reveals colonization and biosurfactant production capacities.</title>
        <authorList>
            <person name="Waghmode S.R."/>
            <person name="Suryavanshi M.V."/>
        </authorList>
    </citation>
    <scope>NUCLEOTIDE SEQUENCE [LARGE SCALE GENOMIC DNA]</scope>
    <source>
        <strain evidence="1 2">SAMM</strain>
    </source>
</reference>
<evidence type="ECO:0000313" key="1">
    <source>
        <dbReference type="EMBL" id="OIU68663.1"/>
    </source>
</evidence>
<evidence type="ECO:0000313" key="2">
    <source>
        <dbReference type="Proteomes" id="UP000182062"/>
    </source>
</evidence>
<dbReference type="AlphaFoldDB" id="A0A1J6WL07"/>
<gene>
    <name evidence="1" type="ORF">BHE18_17220</name>
</gene>
<accession>A0A1J6WL07</accession>
<name>A0A1J6WL07_9BACI</name>
<keyword evidence="2" id="KW-1185">Reference proteome</keyword>